<dbReference type="Pfam" id="PF14552">
    <property type="entry name" value="Tautomerase_2"/>
    <property type="match status" value="1"/>
</dbReference>
<accession>A0ABT1ZQM4</accession>
<gene>
    <name evidence="1" type="ORF">NX784_11380</name>
</gene>
<evidence type="ECO:0000313" key="2">
    <source>
        <dbReference type="Proteomes" id="UP001204151"/>
    </source>
</evidence>
<protein>
    <submittedName>
        <fullName evidence="1">Tautomerase family protein</fullName>
    </submittedName>
</protein>
<evidence type="ECO:0000313" key="1">
    <source>
        <dbReference type="EMBL" id="MCS0582195.1"/>
    </source>
</evidence>
<comment type="caution">
    <text evidence="1">The sequence shown here is derived from an EMBL/GenBank/DDBJ whole genome shotgun (WGS) entry which is preliminary data.</text>
</comment>
<proteinExistence type="predicted"/>
<keyword evidence="2" id="KW-1185">Reference proteome</keyword>
<dbReference type="PANTHER" id="PTHR38460">
    <property type="entry name" value="TAUTOMERASE YOLI-RELATED"/>
    <property type="match status" value="1"/>
</dbReference>
<reference evidence="1 2" key="1">
    <citation type="submission" date="2022-08" db="EMBL/GenBank/DDBJ databases">
        <title>Reclassification of Massilia species as members of the genera Telluria, Duganella, Pseudoduganella, Mokoshia gen. nov. and Zemynaea gen. nov. using orthogonal and non-orthogonal genome-based approaches.</title>
        <authorList>
            <person name="Bowman J.P."/>
        </authorList>
    </citation>
    <scope>NUCLEOTIDE SEQUENCE [LARGE SCALE GENOMIC DNA]</scope>
    <source>
        <strain evidence="1 2">JCM 31316</strain>
    </source>
</reference>
<organism evidence="1 2">
    <name type="scientific">Massilia pinisoli</name>
    <dbReference type="NCBI Taxonomy" id="1772194"/>
    <lineage>
        <taxon>Bacteria</taxon>
        <taxon>Pseudomonadati</taxon>
        <taxon>Pseudomonadota</taxon>
        <taxon>Betaproteobacteria</taxon>
        <taxon>Burkholderiales</taxon>
        <taxon>Oxalobacteraceae</taxon>
        <taxon>Telluria group</taxon>
        <taxon>Massilia</taxon>
    </lineage>
</organism>
<dbReference type="RefSeq" id="WP_258816776.1">
    <property type="nucleotide sequence ID" value="NZ_JANUGW010000007.1"/>
</dbReference>
<dbReference type="EMBL" id="JANUGW010000007">
    <property type="protein sequence ID" value="MCS0582195.1"/>
    <property type="molecule type" value="Genomic_DNA"/>
</dbReference>
<dbReference type="InterPro" id="IPR037479">
    <property type="entry name" value="Tauto_MSAD"/>
</dbReference>
<dbReference type="SUPFAM" id="SSF55331">
    <property type="entry name" value="Tautomerase/MIF"/>
    <property type="match status" value="1"/>
</dbReference>
<dbReference type="Gene3D" id="3.30.429.10">
    <property type="entry name" value="Macrophage Migration Inhibitory Factor"/>
    <property type="match status" value="1"/>
</dbReference>
<dbReference type="InterPro" id="IPR014347">
    <property type="entry name" value="Tautomerase/MIF_sf"/>
</dbReference>
<name>A0ABT1ZQM4_9BURK</name>
<dbReference type="Proteomes" id="UP001204151">
    <property type="component" value="Unassembled WGS sequence"/>
</dbReference>
<dbReference type="PANTHER" id="PTHR38460:SF1">
    <property type="entry name" value="TAUTOMERASE YOLI-RELATED"/>
    <property type="match status" value="1"/>
</dbReference>
<sequence length="126" mass="14395">MPFVTLTVRKPKTAEFKDKVLAAVHAALVATGVPDTDRFQRVLELDPGDFRYDTHYPDVQTTRTDDFALIEIVWSVGRSVKVKKKLLADLMDRLRADGFDPENVMVVFKETNWENWSFAGGRLLHT</sequence>